<evidence type="ECO:0000313" key="2">
    <source>
        <dbReference type="EMBL" id="OGK44857.1"/>
    </source>
</evidence>
<keyword evidence="1" id="KW-0472">Membrane</keyword>
<accession>A0A1F7INC6</accession>
<feature type="transmembrane region" description="Helical" evidence="1">
    <location>
        <begin position="26"/>
        <end position="44"/>
    </location>
</feature>
<organism evidence="2 3">
    <name type="scientific">Candidatus Roizmanbacteria bacterium RIFCSPLOWO2_01_FULL_37_16</name>
    <dbReference type="NCBI Taxonomy" id="1802058"/>
    <lineage>
        <taxon>Bacteria</taxon>
        <taxon>Candidatus Roizmaniibacteriota</taxon>
    </lineage>
</organism>
<proteinExistence type="predicted"/>
<protein>
    <submittedName>
        <fullName evidence="2">Uncharacterized protein</fullName>
    </submittedName>
</protein>
<comment type="caution">
    <text evidence="2">The sequence shown here is derived from an EMBL/GenBank/DDBJ whole genome shotgun (WGS) entry which is preliminary data.</text>
</comment>
<reference evidence="2 3" key="1">
    <citation type="journal article" date="2016" name="Nat. Commun.">
        <title>Thousands of microbial genomes shed light on interconnected biogeochemical processes in an aquifer system.</title>
        <authorList>
            <person name="Anantharaman K."/>
            <person name="Brown C.T."/>
            <person name="Hug L.A."/>
            <person name="Sharon I."/>
            <person name="Castelle C.J."/>
            <person name="Probst A.J."/>
            <person name="Thomas B.C."/>
            <person name="Singh A."/>
            <person name="Wilkins M.J."/>
            <person name="Karaoz U."/>
            <person name="Brodie E.L."/>
            <person name="Williams K.H."/>
            <person name="Hubbard S.S."/>
            <person name="Banfield J.F."/>
        </authorList>
    </citation>
    <scope>NUCLEOTIDE SEQUENCE [LARGE SCALE GENOMIC DNA]</scope>
</reference>
<sequence>MPKIFYFILLIVSFNLVRLLKESPPFFLLVILFVFALMVQVKYFEKLTFSIRRDFEKHHLGKSDFRKRLVLGLIFFIAVFVVRKAGGVGWLFGSFDEATLLFFSLLGLLILLQTSSLTSALLAVAAISYTAFFIIYKFDKTGEIFASLTFFLFTWASLQALREKLLADQAKKSSAFDI</sequence>
<feature type="transmembrane region" description="Helical" evidence="1">
    <location>
        <begin position="65"/>
        <end position="82"/>
    </location>
</feature>
<feature type="transmembrane region" description="Helical" evidence="1">
    <location>
        <begin position="144"/>
        <end position="161"/>
    </location>
</feature>
<gene>
    <name evidence="2" type="ORF">A3B40_03605</name>
</gene>
<dbReference type="AlphaFoldDB" id="A0A1F7INC6"/>
<feature type="transmembrane region" description="Helical" evidence="1">
    <location>
        <begin position="88"/>
        <end position="112"/>
    </location>
</feature>
<evidence type="ECO:0000256" key="1">
    <source>
        <dbReference type="SAM" id="Phobius"/>
    </source>
</evidence>
<keyword evidence="1" id="KW-1133">Transmembrane helix</keyword>
<keyword evidence="1" id="KW-0812">Transmembrane</keyword>
<dbReference type="EMBL" id="MGAI01000020">
    <property type="protein sequence ID" value="OGK44857.1"/>
    <property type="molecule type" value="Genomic_DNA"/>
</dbReference>
<evidence type="ECO:0000313" key="3">
    <source>
        <dbReference type="Proteomes" id="UP000178040"/>
    </source>
</evidence>
<dbReference type="Proteomes" id="UP000178040">
    <property type="component" value="Unassembled WGS sequence"/>
</dbReference>
<name>A0A1F7INC6_9BACT</name>